<reference evidence="8 9" key="1">
    <citation type="submission" date="2024-09" db="EMBL/GenBank/DDBJ databases">
        <authorList>
            <person name="Sun Q."/>
            <person name="Mori K."/>
        </authorList>
    </citation>
    <scope>NUCLEOTIDE SEQUENCE [LARGE SCALE GENOMIC DNA]</scope>
    <source>
        <strain evidence="8 9">NCAIM B.02610</strain>
    </source>
</reference>
<comment type="caution">
    <text evidence="8">The sequence shown here is derived from an EMBL/GenBank/DDBJ whole genome shotgun (WGS) entry which is preliminary data.</text>
</comment>
<gene>
    <name evidence="8" type="ORF">ACFFHM_18995</name>
</gene>
<accession>A0ABV6KGU1</accession>
<feature type="transmembrane region" description="Helical" evidence="6">
    <location>
        <begin position="139"/>
        <end position="159"/>
    </location>
</feature>
<dbReference type="RefSeq" id="WP_335963390.1">
    <property type="nucleotide sequence ID" value="NZ_JAXBLX010000049.1"/>
</dbReference>
<feature type="domain" description="ABC transmembrane type-1" evidence="7">
    <location>
        <begin position="93"/>
        <end position="308"/>
    </location>
</feature>
<keyword evidence="9" id="KW-1185">Reference proteome</keyword>
<evidence type="ECO:0000256" key="4">
    <source>
        <dbReference type="ARBA" id="ARBA00022989"/>
    </source>
</evidence>
<keyword evidence="3 6" id="KW-0812">Transmembrane</keyword>
<evidence type="ECO:0000313" key="8">
    <source>
        <dbReference type="EMBL" id="MFC0472509.1"/>
    </source>
</evidence>
<name>A0ABV6KGU1_9BACI</name>
<feature type="transmembrane region" description="Helical" evidence="6">
    <location>
        <begin position="180"/>
        <end position="206"/>
    </location>
</feature>
<evidence type="ECO:0000259" key="7">
    <source>
        <dbReference type="PROSITE" id="PS50928"/>
    </source>
</evidence>
<comment type="similarity">
    <text evidence="6">Belongs to the binding-protein-dependent transport system permease family.</text>
</comment>
<dbReference type="Pfam" id="PF00528">
    <property type="entry name" value="BPD_transp_1"/>
    <property type="match status" value="1"/>
</dbReference>
<dbReference type="EMBL" id="JBHLUX010000079">
    <property type="protein sequence ID" value="MFC0472509.1"/>
    <property type="molecule type" value="Genomic_DNA"/>
</dbReference>
<evidence type="ECO:0000313" key="9">
    <source>
        <dbReference type="Proteomes" id="UP001589838"/>
    </source>
</evidence>
<evidence type="ECO:0000256" key="2">
    <source>
        <dbReference type="ARBA" id="ARBA00022448"/>
    </source>
</evidence>
<keyword evidence="4 6" id="KW-1133">Transmembrane helix</keyword>
<evidence type="ECO:0000256" key="3">
    <source>
        <dbReference type="ARBA" id="ARBA00022692"/>
    </source>
</evidence>
<organism evidence="8 9">
    <name type="scientific">Halalkalibacter kiskunsagensis</name>
    <dbReference type="NCBI Taxonomy" id="1548599"/>
    <lineage>
        <taxon>Bacteria</taxon>
        <taxon>Bacillati</taxon>
        <taxon>Bacillota</taxon>
        <taxon>Bacilli</taxon>
        <taxon>Bacillales</taxon>
        <taxon>Bacillaceae</taxon>
        <taxon>Halalkalibacter</taxon>
    </lineage>
</organism>
<feature type="transmembrane region" description="Helical" evidence="6">
    <location>
        <begin position="291"/>
        <end position="311"/>
    </location>
</feature>
<dbReference type="PROSITE" id="PS50928">
    <property type="entry name" value="ABC_TM1"/>
    <property type="match status" value="1"/>
</dbReference>
<dbReference type="Gene3D" id="1.10.3720.10">
    <property type="entry name" value="MetI-like"/>
    <property type="match status" value="1"/>
</dbReference>
<proteinExistence type="inferred from homology"/>
<dbReference type="InterPro" id="IPR000515">
    <property type="entry name" value="MetI-like"/>
</dbReference>
<dbReference type="SUPFAM" id="SSF161098">
    <property type="entry name" value="MetI-like"/>
    <property type="match status" value="1"/>
</dbReference>
<protein>
    <submittedName>
        <fullName evidence="8">ABC transporter permease</fullName>
    </submittedName>
</protein>
<evidence type="ECO:0000256" key="1">
    <source>
        <dbReference type="ARBA" id="ARBA00004141"/>
    </source>
</evidence>
<dbReference type="CDD" id="cd06261">
    <property type="entry name" value="TM_PBP2"/>
    <property type="match status" value="1"/>
</dbReference>
<comment type="subcellular location">
    <subcellularLocation>
        <location evidence="6">Cell membrane</location>
        <topology evidence="6">Multi-pass membrane protein</topology>
    </subcellularLocation>
    <subcellularLocation>
        <location evidence="1">Membrane</location>
        <topology evidence="1">Multi-pass membrane protein</topology>
    </subcellularLocation>
</comment>
<dbReference type="PANTHER" id="PTHR43496">
    <property type="entry name" value="PROTEIN LPLB"/>
    <property type="match status" value="1"/>
</dbReference>
<dbReference type="Proteomes" id="UP001589838">
    <property type="component" value="Unassembled WGS sequence"/>
</dbReference>
<dbReference type="PANTHER" id="PTHR43496:SF1">
    <property type="entry name" value="POLYGALACTURONAN_RHAMNOGALACTURONAN TRANSPORT SYSTEM PERMEASE PROTEIN YTEP"/>
    <property type="match status" value="1"/>
</dbReference>
<keyword evidence="2 6" id="KW-0813">Transport</keyword>
<sequence length="321" mass="36776">MLKTEVRSKKQVPIIDRKTKMKRLWTQIVLHRYFYLLMLPGILYFLVFRYAPMWGLIIAFQDYNPFAGIMGSEWVGFAHFIDLFTYEYFYTLLRNTLVINFMNLILYFPIPIILALMLNEIRHDVFKRVNQSIVYLPHFLSWVVVAGLTFFMLSTDVGAINKIINSLTGSTVSFLSNDKLFWIIVTVQSIWKDAGWGTIIFLAAIAGVNPSLYEAAVMDGANRWRQIWHITIPAIRNVIVILLILRMGNMMDVGFEQILLMLNPLVMNVGDVFDTYAFMQGILRGDTSIGVAVGMFKGVVGLIMILGANWLSKRFGNEGIM</sequence>
<keyword evidence="5 6" id="KW-0472">Membrane</keyword>
<evidence type="ECO:0000256" key="6">
    <source>
        <dbReference type="RuleBase" id="RU363032"/>
    </source>
</evidence>
<feature type="transmembrane region" description="Helical" evidence="6">
    <location>
        <begin position="33"/>
        <end position="51"/>
    </location>
</feature>
<dbReference type="InterPro" id="IPR035906">
    <property type="entry name" value="MetI-like_sf"/>
</dbReference>
<evidence type="ECO:0000256" key="5">
    <source>
        <dbReference type="ARBA" id="ARBA00023136"/>
    </source>
</evidence>
<feature type="transmembrane region" description="Helical" evidence="6">
    <location>
        <begin position="97"/>
        <end position="119"/>
    </location>
</feature>